<dbReference type="GO" id="GO:0005759">
    <property type="term" value="C:mitochondrial matrix"/>
    <property type="evidence" value="ECO:0007669"/>
    <property type="project" value="TreeGrafter"/>
</dbReference>
<dbReference type="Gene3D" id="3.40.50.300">
    <property type="entry name" value="P-loop containing nucleotide triphosphate hydrolases"/>
    <property type="match status" value="1"/>
</dbReference>
<evidence type="ECO:0000313" key="2">
    <source>
        <dbReference type="Proteomes" id="UP000502823"/>
    </source>
</evidence>
<dbReference type="GO" id="GO:0051603">
    <property type="term" value="P:proteolysis involved in protein catabolic process"/>
    <property type="evidence" value="ECO:0007669"/>
    <property type="project" value="TreeGrafter"/>
</dbReference>
<dbReference type="PANTHER" id="PTHR48102">
    <property type="entry name" value="ATP-DEPENDENT CLP PROTEASE ATP-BINDING SUBUNIT CLPX-LIKE, MITOCHONDRIAL-RELATED"/>
    <property type="match status" value="1"/>
</dbReference>
<dbReference type="InterPro" id="IPR050052">
    <property type="entry name" value="ATP-dep_Clp_protease_ClpX"/>
</dbReference>
<dbReference type="InParanoid" id="A0A6L2PRD5"/>
<accession>A0A6L2PRD5</accession>
<dbReference type="EMBL" id="BLKM01000518">
    <property type="protein sequence ID" value="GFG34996.1"/>
    <property type="molecule type" value="Genomic_DNA"/>
</dbReference>
<name>A0A6L2PRD5_COPFO</name>
<dbReference type="GO" id="GO:0005524">
    <property type="term" value="F:ATP binding"/>
    <property type="evidence" value="ECO:0007669"/>
    <property type="project" value="TreeGrafter"/>
</dbReference>
<dbReference type="GO" id="GO:0016887">
    <property type="term" value="F:ATP hydrolysis activity"/>
    <property type="evidence" value="ECO:0007669"/>
    <property type="project" value="TreeGrafter"/>
</dbReference>
<dbReference type="PANTHER" id="PTHR48102:SF7">
    <property type="entry name" value="ATP-DEPENDENT CLP PROTEASE ATP-BINDING SUBUNIT CLPX-LIKE, MITOCHONDRIAL"/>
    <property type="match status" value="1"/>
</dbReference>
<dbReference type="OrthoDB" id="1721884at2759"/>
<gene>
    <name evidence="1" type="ORF">Cfor_01100</name>
</gene>
<dbReference type="InterPro" id="IPR027417">
    <property type="entry name" value="P-loop_NTPase"/>
</dbReference>
<proteinExistence type="predicted"/>
<comment type="caution">
    <text evidence="1">The sequence shown here is derived from an EMBL/GenBank/DDBJ whole genome shotgun (WGS) entry which is preliminary data.</text>
</comment>
<dbReference type="AlphaFoldDB" id="A0A6L2PRD5"/>
<organism evidence="1 2">
    <name type="scientific">Coptotermes formosanus</name>
    <name type="common">Formosan subterranean termite</name>
    <dbReference type="NCBI Taxonomy" id="36987"/>
    <lineage>
        <taxon>Eukaryota</taxon>
        <taxon>Metazoa</taxon>
        <taxon>Ecdysozoa</taxon>
        <taxon>Arthropoda</taxon>
        <taxon>Hexapoda</taxon>
        <taxon>Insecta</taxon>
        <taxon>Pterygota</taxon>
        <taxon>Neoptera</taxon>
        <taxon>Polyneoptera</taxon>
        <taxon>Dictyoptera</taxon>
        <taxon>Blattodea</taxon>
        <taxon>Blattoidea</taxon>
        <taxon>Termitoidae</taxon>
        <taxon>Rhinotermitidae</taxon>
        <taxon>Coptotermes</taxon>
    </lineage>
</organism>
<keyword evidence="2" id="KW-1185">Reference proteome</keyword>
<sequence>MSERNLVPPSSTLKIIAAFTTVRISDLTKYITSLEETSTRFINREQGEQESGFFSIRPPPPEKIIEYLNKHVVGQHAKSILSWAIYNHYQRIHNNVPPQQQGNNSSHRKEMAVMDQGHQQPFTHREPRWTAAVSTMGSDIPDSNSHEVKSQKSSILLLGPTGSDVWSKY</sequence>
<dbReference type="Proteomes" id="UP000502823">
    <property type="component" value="Unassembled WGS sequence"/>
</dbReference>
<protein>
    <submittedName>
        <fullName evidence="1">Uncharacterized protein</fullName>
    </submittedName>
</protein>
<evidence type="ECO:0000313" key="1">
    <source>
        <dbReference type="EMBL" id="GFG34996.1"/>
    </source>
</evidence>
<reference evidence="2" key="1">
    <citation type="submission" date="2020-01" db="EMBL/GenBank/DDBJ databases">
        <title>Draft genome sequence of the Termite Coptotermes fromosanus.</title>
        <authorList>
            <person name="Itakura S."/>
            <person name="Yosikawa Y."/>
            <person name="Umezawa K."/>
        </authorList>
    </citation>
    <scope>NUCLEOTIDE SEQUENCE [LARGE SCALE GENOMIC DNA]</scope>
</reference>